<protein>
    <recommendedName>
        <fullName evidence="11">C2H2-type domain-containing protein</fullName>
    </recommendedName>
</protein>
<evidence type="ECO:0000259" key="11">
    <source>
        <dbReference type="PROSITE" id="PS50157"/>
    </source>
</evidence>
<comment type="caution">
    <text evidence="12">The sequence shown here is derived from an EMBL/GenBank/DDBJ whole genome shotgun (WGS) entry which is preliminary data.</text>
</comment>
<evidence type="ECO:0000256" key="3">
    <source>
        <dbReference type="ARBA" id="ARBA00022737"/>
    </source>
</evidence>
<feature type="compositionally biased region" description="Polar residues" evidence="10">
    <location>
        <begin position="108"/>
        <end position="119"/>
    </location>
</feature>
<keyword evidence="7" id="KW-0804">Transcription</keyword>
<dbReference type="GO" id="GO:0008270">
    <property type="term" value="F:zinc ion binding"/>
    <property type="evidence" value="ECO:0007669"/>
    <property type="project" value="UniProtKB-KW"/>
</dbReference>
<keyword evidence="8" id="KW-0539">Nucleus</keyword>
<dbReference type="InterPro" id="IPR051007">
    <property type="entry name" value="creA/MIG_C2H2-ZnF"/>
</dbReference>
<evidence type="ECO:0000256" key="4">
    <source>
        <dbReference type="ARBA" id="ARBA00022771"/>
    </source>
</evidence>
<organism evidence="12 13">
    <name type="scientific">Naematelia encephala</name>
    <dbReference type="NCBI Taxonomy" id="71784"/>
    <lineage>
        <taxon>Eukaryota</taxon>
        <taxon>Fungi</taxon>
        <taxon>Dikarya</taxon>
        <taxon>Basidiomycota</taxon>
        <taxon>Agaricomycotina</taxon>
        <taxon>Tremellomycetes</taxon>
        <taxon>Tremellales</taxon>
        <taxon>Naemateliaceae</taxon>
        <taxon>Naematelia</taxon>
    </lineage>
</organism>
<evidence type="ECO:0000313" key="13">
    <source>
        <dbReference type="Proteomes" id="UP000193986"/>
    </source>
</evidence>
<dbReference type="InterPro" id="IPR036236">
    <property type="entry name" value="Znf_C2H2_sf"/>
</dbReference>
<feature type="region of interest" description="Disordered" evidence="10">
    <location>
        <begin position="92"/>
        <end position="202"/>
    </location>
</feature>
<feature type="domain" description="C2H2-type" evidence="11">
    <location>
        <begin position="17"/>
        <end position="44"/>
    </location>
</feature>
<evidence type="ECO:0000256" key="5">
    <source>
        <dbReference type="ARBA" id="ARBA00022833"/>
    </source>
</evidence>
<feature type="non-terminal residue" evidence="12">
    <location>
        <position position="269"/>
    </location>
</feature>
<dbReference type="Pfam" id="PF00096">
    <property type="entry name" value="zf-C2H2"/>
    <property type="match status" value="2"/>
</dbReference>
<dbReference type="FunFam" id="3.30.160.60:FF:000286">
    <property type="entry name" value="Zinc finger protein 770"/>
    <property type="match status" value="1"/>
</dbReference>
<keyword evidence="5" id="KW-0862">Zinc</keyword>
<dbReference type="STRING" id="71784.A0A1Y2AK95"/>
<keyword evidence="13" id="KW-1185">Reference proteome</keyword>
<dbReference type="GO" id="GO:0005634">
    <property type="term" value="C:nucleus"/>
    <property type="evidence" value="ECO:0007669"/>
    <property type="project" value="UniProtKB-SubCell"/>
</dbReference>
<feature type="compositionally biased region" description="Polar residues" evidence="10">
    <location>
        <begin position="162"/>
        <end position="188"/>
    </location>
</feature>
<dbReference type="EMBL" id="MCFC01000085">
    <property type="protein sequence ID" value="ORY22979.1"/>
    <property type="molecule type" value="Genomic_DNA"/>
</dbReference>
<dbReference type="AlphaFoldDB" id="A0A1Y2AK95"/>
<evidence type="ECO:0000256" key="9">
    <source>
        <dbReference type="PROSITE-ProRule" id="PRU00042"/>
    </source>
</evidence>
<sequence>KGKNGATGPAEGKAKPHLCQICQRGFTTGGHLQRHQRIHTGVKAFKCPFPGCETRTSRQDNLQQHYRTHLSPTLRRGSGSAARQAVAAAMEAAGLKSSSTRAPRKSKGSANGTPSSTASAGHIPSPYQTPTSQAGPYAGYSMYDPQQYGGYPAHPLPPPGIMQTQSAASSRVPSPANGHSSGHSSVTSIPGHHQPPYFPQPYSPAYSFGGGMHQQPYRYGPGPYGPPSHHNLYSPGIAPEHQGHLYSPMQAGFPTHSRESSYNVINPGY</sequence>
<accession>A0A1Y2AK95</accession>
<dbReference type="SUPFAM" id="SSF57667">
    <property type="entry name" value="beta-beta-alpha zinc fingers"/>
    <property type="match status" value="1"/>
</dbReference>
<proteinExistence type="predicted"/>
<keyword evidence="3" id="KW-0677">Repeat</keyword>
<evidence type="ECO:0000256" key="6">
    <source>
        <dbReference type="ARBA" id="ARBA00023015"/>
    </source>
</evidence>
<evidence type="ECO:0000256" key="8">
    <source>
        <dbReference type="ARBA" id="ARBA00023242"/>
    </source>
</evidence>
<keyword evidence="6" id="KW-0805">Transcription regulation</keyword>
<keyword evidence="4 9" id="KW-0863">Zinc-finger</keyword>
<reference evidence="12 13" key="1">
    <citation type="submission" date="2016-07" db="EMBL/GenBank/DDBJ databases">
        <title>Pervasive Adenine N6-methylation of Active Genes in Fungi.</title>
        <authorList>
            <consortium name="DOE Joint Genome Institute"/>
            <person name="Mondo S.J."/>
            <person name="Dannebaum R.O."/>
            <person name="Kuo R.C."/>
            <person name="Labutti K."/>
            <person name="Haridas S."/>
            <person name="Kuo A."/>
            <person name="Salamov A."/>
            <person name="Ahrendt S.R."/>
            <person name="Lipzen A."/>
            <person name="Sullivan W."/>
            <person name="Andreopoulos W.B."/>
            <person name="Clum A."/>
            <person name="Lindquist E."/>
            <person name="Daum C."/>
            <person name="Ramamoorthy G.K."/>
            <person name="Gryganskyi A."/>
            <person name="Culley D."/>
            <person name="Magnuson J.K."/>
            <person name="James T.Y."/>
            <person name="O'Malley M.A."/>
            <person name="Stajich J.E."/>
            <person name="Spatafora J.W."/>
            <person name="Visel A."/>
            <person name="Grigoriev I.V."/>
        </authorList>
    </citation>
    <scope>NUCLEOTIDE SEQUENCE [LARGE SCALE GENOMIC DNA]</scope>
    <source>
        <strain evidence="12 13">68-887.2</strain>
    </source>
</reference>
<dbReference type="PANTHER" id="PTHR47428:SF2">
    <property type="entry name" value="ZINC FINGER PROTEIN RSV1"/>
    <property type="match status" value="1"/>
</dbReference>
<evidence type="ECO:0000313" key="12">
    <source>
        <dbReference type="EMBL" id="ORY22979.1"/>
    </source>
</evidence>
<evidence type="ECO:0000256" key="2">
    <source>
        <dbReference type="ARBA" id="ARBA00022723"/>
    </source>
</evidence>
<feature type="domain" description="C2H2-type" evidence="11">
    <location>
        <begin position="45"/>
        <end position="69"/>
    </location>
</feature>
<dbReference type="OrthoDB" id="654211at2759"/>
<dbReference type="GO" id="GO:0005737">
    <property type="term" value="C:cytoplasm"/>
    <property type="evidence" value="ECO:0007669"/>
    <property type="project" value="TreeGrafter"/>
</dbReference>
<dbReference type="PANTHER" id="PTHR47428">
    <property type="entry name" value="REGULATORY PROTEIN MIG1-RELATED"/>
    <property type="match status" value="1"/>
</dbReference>
<dbReference type="GO" id="GO:0000433">
    <property type="term" value="P:carbon catabolite repression of transcription from RNA polymerase II promoter by glucose"/>
    <property type="evidence" value="ECO:0007669"/>
    <property type="project" value="TreeGrafter"/>
</dbReference>
<gene>
    <name evidence="12" type="ORF">BCR39DRAFT_458041</name>
</gene>
<dbReference type="Gene3D" id="3.30.160.60">
    <property type="entry name" value="Classic Zinc Finger"/>
    <property type="match status" value="2"/>
</dbReference>
<evidence type="ECO:0000256" key="1">
    <source>
        <dbReference type="ARBA" id="ARBA00004123"/>
    </source>
</evidence>
<comment type="subcellular location">
    <subcellularLocation>
        <location evidence="1">Nucleus</location>
    </subcellularLocation>
</comment>
<dbReference type="Proteomes" id="UP000193986">
    <property type="component" value="Unassembled WGS sequence"/>
</dbReference>
<feature type="non-terminal residue" evidence="12">
    <location>
        <position position="1"/>
    </location>
</feature>
<keyword evidence="2" id="KW-0479">Metal-binding</keyword>
<dbReference type="SMART" id="SM00355">
    <property type="entry name" value="ZnF_C2H2"/>
    <property type="match status" value="2"/>
</dbReference>
<dbReference type="GO" id="GO:0000978">
    <property type="term" value="F:RNA polymerase II cis-regulatory region sequence-specific DNA binding"/>
    <property type="evidence" value="ECO:0007669"/>
    <property type="project" value="TreeGrafter"/>
</dbReference>
<dbReference type="PROSITE" id="PS50157">
    <property type="entry name" value="ZINC_FINGER_C2H2_2"/>
    <property type="match status" value="2"/>
</dbReference>
<evidence type="ECO:0000256" key="10">
    <source>
        <dbReference type="SAM" id="MobiDB-lite"/>
    </source>
</evidence>
<name>A0A1Y2AK95_9TREE</name>
<dbReference type="PROSITE" id="PS00028">
    <property type="entry name" value="ZINC_FINGER_C2H2_1"/>
    <property type="match status" value="1"/>
</dbReference>
<dbReference type="InterPro" id="IPR013087">
    <property type="entry name" value="Znf_C2H2_type"/>
</dbReference>
<evidence type="ECO:0000256" key="7">
    <source>
        <dbReference type="ARBA" id="ARBA00023163"/>
    </source>
</evidence>
<dbReference type="InParanoid" id="A0A1Y2AK95"/>